<dbReference type="Pfam" id="PF00665">
    <property type="entry name" value="rve"/>
    <property type="match status" value="1"/>
</dbReference>
<dbReference type="InterPro" id="IPR054353">
    <property type="entry name" value="IstA-like_C"/>
</dbReference>
<evidence type="ECO:0000256" key="1">
    <source>
        <dbReference type="ARBA" id="ARBA00009277"/>
    </source>
</evidence>
<dbReference type="Proteomes" id="UP000056209">
    <property type="component" value="Unassembled WGS sequence"/>
</dbReference>
<sequence>MTRKRASMRKIREVLRLKLDLKLSDHQVGQSVGLARNTVQDYLIRAKQAGLTWPLPPDLDDHQLEQQLFKQQDQAAQRAVHIPDWAALDRELRRKGVTRQLLWEEYRRQHPDGWQYATFNEHYRHWKAASGLTMRQTHRAGEKLFVDYAGLTVPITDPKTGKVSAGQVFVATLGASDYTYAEVTRTQSVPDWIASHVRALAFFGGVPDIIVPDNLKAGVHHASRYEPELNRTYQEFAQHYDVAIIPTRVRKPKDKALVEVHVQIVERRILAPLRDRVLFSVSEANALIWALVEALNQQPFQKRPGSRRSEFEALDRPLLRPLPIQPFEIAEWKQAVVGLDYHVVVLGHAYSVPHLHARTRVDVRLTPQLIEIYRAGQRIAVHHRVSEEHGRTMRHTTLAEHMPTHHRQLAALNADALIQQAQAIGEQTAALVCAIFDGEQHPEQQKRTVLGILRLHREYGARLPAARRRALFLQAHSLQSVRSILKHRLDEAELPAASEVLPVAVHSNLRGPQYFADLDEPDTDRVLN</sequence>
<feature type="domain" description="HTH IS408-type" evidence="2">
    <location>
        <begin position="11"/>
        <end position="92"/>
    </location>
</feature>
<dbReference type="GO" id="GO:0003676">
    <property type="term" value="F:nucleic acid binding"/>
    <property type="evidence" value="ECO:0007669"/>
    <property type="project" value="InterPro"/>
</dbReference>
<comment type="caution">
    <text evidence="4">The sequence shown here is derived from an EMBL/GenBank/DDBJ whole genome shotgun (WGS) entry which is preliminary data.</text>
</comment>
<dbReference type="Pfam" id="PF22483">
    <property type="entry name" value="Mu-transpos_C_2"/>
    <property type="match status" value="1"/>
</dbReference>
<dbReference type="NCBIfam" id="NF033546">
    <property type="entry name" value="transpos_IS21"/>
    <property type="match status" value="1"/>
</dbReference>
<accession>A0A100HMJ5</accession>
<dbReference type="Gene3D" id="3.30.420.10">
    <property type="entry name" value="Ribonuclease H-like superfamily/Ribonuclease H"/>
    <property type="match status" value="1"/>
</dbReference>
<dbReference type="InterPro" id="IPR001584">
    <property type="entry name" value="Integrase_cat-core"/>
</dbReference>
<dbReference type="InterPro" id="IPR012337">
    <property type="entry name" value="RNaseH-like_sf"/>
</dbReference>
<dbReference type="PROSITE" id="PS50532">
    <property type="entry name" value="HTH_IS408"/>
    <property type="match status" value="1"/>
</dbReference>
<dbReference type="AlphaFoldDB" id="A0A100HMJ5"/>
<gene>
    <name evidence="4" type="ORF">DEIGR_200325</name>
</gene>
<dbReference type="PANTHER" id="PTHR35004">
    <property type="entry name" value="TRANSPOSASE RV3428C-RELATED"/>
    <property type="match status" value="1"/>
</dbReference>
<dbReference type="PROSITE" id="PS50994">
    <property type="entry name" value="INTEGRASE"/>
    <property type="match status" value="1"/>
</dbReference>
<evidence type="ECO:0000313" key="4">
    <source>
        <dbReference type="EMBL" id="GAQ23470.1"/>
    </source>
</evidence>
<evidence type="ECO:0000259" key="2">
    <source>
        <dbReference type="PROSITE" id="PS50532"/>
    </source>
</evidence>
<name>A0A100HMJ5_9DEIO</name>
<evidence type="ECO:0000259" key="3">
    <source>
        <dbReference type="PROSITE" id="PS50994"/>
    </source>
</evidence>
<dbReference type="InterPro" id="IPR017895">
    <property type="entry name" value="HTH_IS408/IS1162_type"/>
</dbReference>
<comment type="similarity">
    <text evidence="1">Belongs to the transposase IS21/IS408/IS1162 family.</text>
</comment>
<dbReference type="GO" id="GO:0015074">
    <property type="term" value="P:DNA integration"/>
    <property type="evidence" value="ECO:0007669"/>
    <property type="project" value="InterPro"/>
</dbReference>
<dbReference type="SUPFAM" id="SSF53098">
    <property type="entry name" value="Ribonuclease H-like"/>
    <property type="match status" value="1"/>
</dbReference>
<organism evidence="4 5">
    <name type="scientific">Deinococcus grandis</name>
    <dbReference type="NCBI Taxonomy" id="57498"/>
    <lineage>
        <taxon>Bacteria</taxon>
        <taxon>Thermotogati</taxon>
        <taxon>Deinococcota</taxon>
        <taxon>Deinococci</taxon>
        <taxon>Deinococcales</taxon>
        <taxon>Deinococcaceae</taxon>
        <taxon>Deinococcus</taxon>
    </lineage>
</organism>
<dbReference type="InterPro" id="IPR036397">
    <property type="entry name" value="RNaseH_sf"/>
</dbReference>
<proteinExistence type="inferred from homology"/>
<feature type="domain" description="Integrase catalytic" evidence="3">
    <location>
        <begin position="136"/>
        <end position="318"/>
    </location>
</feature>
<reference evidence="5" key="1">
    <citation type="submission" date="2015-11" db="EMBL/GenBank/DDBJ databases">
        <title>Draft Genome Sequence of the Radioresistant Bacterium Deinococcus grandis, Isolated from Freshwater Fish in Japan.</title>
        <authorList>
            <person name="Satoh K."/>
            <person name="Onodera T."/>
            <person name="Omoso K."/>
            <person name="Takeda-Yano K."/>
            <person name="Katayama T."/>
            <person name="Oono Y."/>
            <person name="Narumi I."/>
        </authorList>
    </citation>
    <scope>NUCLEOTIDE SEQUENCE [LARGE SCALE GENOMIC DNA]</scope>
    <source>
        <strain evidence="5">ATCC 43672</strain>
    </source>
</reference>
<dbReference type="PANTHER" id="PTHR35004:SF8">
    <property type="entry name" value="TRANSPOSASE RV3428C-RELATED"/>
    <property type="match status" value="1"/>
</dbReference>
<evidence type="ECO:0000313" key="5">
    <source>
        <dbReference type="Proteomes" id="UP000056209"/>
    </source>
</evidence>
<keyword evidence="5" id="KW-1185">Reference proteome</keyword>
<dbReference type="EMBL" id="BCMS01000002">
    <property type="protein sequence ID" value="GAQ23470.1"/>
    <property type="molecule type" value="Genomic_DNA"/>
</dbReference>
<protein>
    <submittedName>
        <fullName evidence="4">Integrase, catalytic region</fullName>
    </submittedName>
</protein>